<dbReference type="PATRIC" id="fig|1961.12.peg.3072"/>
<protein>
    <submittedName>
        <fullName evidence="1">Uncharacterized protein</fullName>
    </submittedName>
</protein>
<sequence length="83" mass="9559">MHVRLQRFPKSLETFRREVNFVKGLLTFVIKSRKTIGFNIFDALAVKVINLLEASICDDSLPSDFGNRFVDSRLIFPALTNRD</sequence>
<proteinExistence type="predicted"/>
<dbReference type="AlphaFoldDB" id="A0A0L8MWW4"/>
<accession>A0A0L8MWW4</accession>
<evidence type="ECO:0000313" key="2">
    <source>
        <dbReference type="Proteomes" id="UP000037084"/>
    </source>
</evidence>
<dbReference type="EMBL" id="LGUV01000127">
    <property type="protein sequence ID" value="KOG54800.1"/>
    <property type="molecule type" value="Genomic_DNA"/>
</dbReference>
<name>A0A0L8MWW4_STRVG</name>
<gene>
    <name evidence="1" type="ORF">ADK75_13275</name>
</gene>
<dbReference type="Proteomes" id="UP000037084">
    <property type="component" value="Unassembled WGS sequence"/>
</dbReference>
<organism evidence="1 2">
    <name type="scientific">Streptomyces virginiae</name>
    <name type="common">Streptomyces cinnamonensis</name>
    <dbReference type="NCBI Taxonomy" id="1961"/>
    <lineage>
        <taxon>Bacteria</taxon>
        <taxon>Bacillati</taxon>
        <taxon>Actinomycetota</taxon>
        <taxon>Actinomycetes</taxon>
        <taxon>Kitasatosporales</taxon>
        <taxon>Streptomycetaceae</taxon>
        <taxon>Streptomyces</taxon>
    </lineage>
</organism>
<reference evidence="2" key="1">
    <citation type="submission" date="2015-07" db="EMBL/GenBank/DDBJ databases">
        <authorList>
            <consortium name="Consortium for Microbial Forensics and Genomics (microFORGE)"/>
            <person name="Knight B.M."/>
            <person name="Roberts D.P."/>
            <person name="Lin D."/>
            <person name="Hari K."/>
            <person name="Fletcher J."/>
            <person name="Melcher U."/>
            <person name="Blagden T."/>
            <person name="Winegar R.A."/>
        </authorList>
    </citation>
    <scope>NUCLEOTIDE SEQUENCE [LARGE SCALE GENOMIC DNA]</scope>
    <source>
        <strain evidence="2">NRRL B-1447</strain>
    </source>
</reference>
<evidence type="ECO:0000313" key="1">
    <source>
        <dbReference type="EMBL" id="KOG54800.1"/>
    </source>
</evidence>
<comment type="caution">
    <text evidence="1">The sequence shown here is derived from an EMBL/GenBank/DDBJ whole genome shotgun (WGS) entry which is preliminary data.</text>
</comment>